<evidence type="ECO:0000256" key="1">
    <source>
        <dbReference type="ARBA" id="ARBA00004651"/>
    </source>
</evidence>
<evidence type="ECO:0000256" key="4">
    <source>
        <dbReference type="ARBA" id="ARBA00022475"/>
    </source>
</evidence>
<feature type="transmembrane region" description="Helical" evidence="8">
    <location>
        <begin position="214"/>
        <end position="233"/>
    </location>
</feature>
<protein>
    <submittedName>
        <fullName evidence="9">FecCD family ABC transporter permease</fullName>
    </submittedName>
</protein>
<dbReference type="CDD" id="cd06550">
    <property type="entry name" value="TM_ABC_iron-siderophores_like"/>
    <property type="match status" value="1"/>
</dbReference>
<feature type="transmembrane region" description="Helical" evidence="8">
    <location>
        <begin position="253"/>
        <end position="282"/>
    </location>
</feature>
<comment type="subcellular location">
    <subcellularLocation>
        <location evidence="1">Cell membrane</location>
        <topology evidence="1">Multi-pass membrane protein</topology>
    </subcellularLocation>
</comment>
<dbReference type="Gene3D" id="1.10.3470.10">
    <property type="entry name" value="ABC transporter involved in vitamin B12 uptake, BtuC"/>
    <property type="match status" value="1"/>
</dbReference>
<feature type="transmembrane region" description="Helical" evidence="8">
    <location>
        <begin position="133"/>
        <end position="151"/>
    </location>
</feature>
<evidence type="ECO:0000256" key="3">
    <source>
        <dbReference type="ARBA" id="ARBA00022448"/>
    </source>
</evidence>
<evidence type="ECO:0000256" key="5">
    <source>
        <dbReference type="ARBA" id="ARBA00022692"/>
    </source>
</evidence>
<organism evidence="9 10">
    <name type="scientific">Clostridium lapidicellarium</name>
    <dbReference type="NCBI Taxonomy" id="3240931"/>
    <lineage>
        <taxon>Bacteria</taxon>
        <taxon>Bacillati</taxon>
        <taxon>Bacillota</taxon>
        <taxon>Clostridia</taxon>
        <taxon>Eubacteriales</taxon>
        <taxon>Clostridiaceae</taxon>
        <taxon>Clostridium</taxon>
    </lineage>
</organism>
<evidence type="ECO:0000256" key="2">
    <source>
        <dbReference type="ARBA" id="ARBA00007935"/>
    </source>
</evidence>
<keyword evidence="6 8" id="KW-1133">Transmembrane helix</keyword>
<keyword evidence="4" id="KW-1003">Cell membrane</keyword>
<name>A0ABV4DYA2_9CLOT</name>
<evidence type="ECO:0000256" key="8">
    <source>
        <dbReference type="SAM" id="Phobius"/>
    </source>
</evidence>
<dbReference type="PANTHER" id="PTHR30472:SF70">
    <property type="entry name" value="MOLYBDATE IMPORT SYSTEM PERMEASE PROTEIN MOLB"/>
    <property type="match status" value="1"/>
</dbReference>
<keyword evidence="10" id="KW-1185">Reference proteome</keyword>
<dbReference type="InterPro" id="IPR037294">
    <property type="entry name" value="ABC_BtuC-like"/>
</dbReference>
<feature type="transmembrane region" description="Helical" evidence="8">
    <location>
        <begin position="18"/>
        <end position="38"/>
    </location>
</feature>
<dbReference type="Proteomes" id="UP001565220">
    <property type="component" value="Unassembled WGS sequence"/>
</dbReference>
<reference evidence="9 10" key="1">
    <citation type="submission" date="2024-08" db="EMBL/GenBank/DDBJ databases">
        <title>Clostridium lapicellarii sp. nov., and Clostridium renhuaiense sp. nov., two species isolated from the mud in a fermentation cellar used for producing sauce-flavour Chinese liquors.</title>
        <authorList>
            <person name="Yang F."/>
            <person name="Wang H."/>
            <person name="Chen L.Q."/>
            <person name="Zhou N."/>
            <person name="Lu J.J."/>
            <person name="Pu X.X."/>
            <person name="Wan B."/>
            <person name="Wang L."/>
            <person name="Liu S.J."/>
        </authorList>
    </citation>
    <scope>NUCLEOTIDE SEQUENCE [LARGE SCALE GENOMIC DNA]</scope>
    <source>
        <strain evidence="9 10">MT-113</strain>
    </source>
</reference>
<proteinExistence type="inferred from homology"/>
<dbReference type="InterPro" id="IPR000522">
    <property type="entry name" value="ABC_transptr_permease_BtuC"/>
</dbReference>
<feature type="transmembrane region" description="Helical" evidence="8">
    <location>
        <begin position="79"/>
        <end position="97"/>
    </location>
</feature>
<comment type="caution">
    <text evidence="9">The sequence shown here is derived from an EMBL/GenBank/DDBJ whole genome shotgun (WGS) entry which is preliminary data.</text>
</comment>
<evidence type="ECO:0000313" key="9">
    <source>
        <dbReference type="EMBL" id="MEY8763625.1"/>
    </source>
</evidence>
<feature type="transmembrane region" description="Helical" evidence="8">
    <location>
        <begin position="109"/>
        <end position="127"/>
    </location>
</feature>
<dbReference type="PANTHER" id="PTHR30472">
    <property type="entry name" value="FERRIC ENTEROBACTIN TRANSPORT SYSTEM PERMEASE PROTEIN"/>
    <property type="match status" value="1"/>
</dbReference>
<comment type="similarity">
    <text evidence="2">Belongs to the binding-protein-dependent transport system permease family. FecCD subfamily.</text>
</comment>
<sequence>MIEPLDLYEGKFEQRKTIYFILITTTLLIITILVSLTIGKYSISLPQFFNALVSKILGRSAAKANVVETVLFDVRAPRILSALMVGAALSVSGTTYQGLFRNPMVSPDILGASAGAGFGAALGILLSFNDFGIQVSAFLFGLTAVMITYLISTMISRDNNATLVLVLTGMVVAALFTSFTSITKYVADPYEKLPLITFYLMGGLDAVTVKDVKILLVPMVIGLIPLILLRWKFNVISFGDEEAESLGVDTSKLRLVSILCSTLMTAGAVSISGMIGWVGLVIPHIARMIVGPNFKILLPASLLIGSIFLLLVDDIARCAFPVEIPLGILTSLIGAPFFIYLLIKGKKGWA</sequence>
<keyword evidence="5 8" id="KW-0812">Transmembrane</keyword>
<feature type="transmembrane region" description="Helical" evidence="8">
    <location>
        <begin position="294"/>
        <end position="312"/>
    </location>
</feature>
<dbReference type="EMBL" id="JBGFFE010000009">
    <property type="protein sequence ID" value="MEY8763625.1"/>
    <property type="molecule type" value="Genomic_DNA"/>
</dbReference>
<accession>A0ABV4DYA2</accession>
<feature type="transmembrane region" description="Helical" evidence="8">
    <location>
        <begin position="163"/>
        <end position="187"/>
    </location>
</feature>
<gene>
    <name evidence="9" type="ORF">AB8S09_08225</name>
</gene>
<keyword evidence="3" id="KW-0813">Transport</keyword>
<feature type="transmembrane region" description="Helical" evidence="8">
    <location>
        <begin position="324"/>
        <end position="343"/>
    </location>
</feature>
<dbReference type="Pfam" id="PF01032">
    <property type="entry name" value="FecCD"/>
    <property type="match status" value="1"/>
</dbReference>
<evidence type="ECO:0000313" key="10">
    <source>
        <dbReference type="Proteomes" id="UP001565220"/>
    </source>
</evidence>
<dbReference type="RefSeq" id="WP_294183440.1">
    <property type="nucleotide sequence ID" value="NZ_JBGFFE010000009.1"/>
</dbReference>
<evidence type="ECO:0000256" key="7">
    <source>
        <dbReference type="ARBA" id="ARBA00023136"/>
    </source>
</evidence>
<dbReference type="SUPFAM" id="SSF81345">
    <property type="entry name" value="ABC transporter involved in vitamin B12 uptake, BtuC"/>
    <property type="match status" value="1"/>
</dbReference>
<keyword evidence="7 8" id="KW-0472">Membrane</keyword>
<evidence type="ECO:0000256" key="6">
    <source>
        <dbReference type="ARBA" id="ARBA00022989"/>
    </source>
</evidence>